<dbReference type="InterPro" id="IPR000399">
    <property type="entry name" value="TPP-bd_CS"/>
</dbReference>
<dbReference type="Proteomes" id="UP000463224">
    <property type="component" value="Unassembled WGS sequence"/>
</dbReference>
<protein>
    <submittedName>
        <fullName evidence="8">5-guanidino-2-oxopentanoate decarboxylase</fullName>
        <ecNumber evidence="8">4.1.1.75</ecNumber>
    </submittedName>
</protein>
<keyword evidence="9" id="KW-1185">Reference proteome</keyword>
<accession>A0A844QDB2</accession>
<reference evidence="8 9" key="1">
    <citation type="submission" date="2019-12" db="EMBL/GenBank/DDBJ databases">
        <title>Nitratireductor arenosus sp. nov., Isolated from sea sand, Jeju island, South Korea.</title>
        <authorList>
            <person name="Kim W."/>
        </authorList>
    </citation>
    <scope>NUCLEOTIDE SEQUENCE [LARGE SCALE GENOMIC DNA]</scope>
    <source>
        <strain evidence="8 9">CAU 1489</strain>
    </source>
</reference>
<dbReference type="PANTHER" id="PTHR18968:SF13">
    <property type="entry name" value="ACETOLACTATE SYNTHASE CATALYTIC SUBUNIT, MITOCHONDRIAL"/>
    <property type="match status" value="1"/>
</dbReference>
<evidence type="ECO:0000259" key="6">
    <source>
        <dbReference type="Pfam" id="PF02775"/>
    </source>
</evidence>
<dbReference type="SUPFAM" id="SSF52518">
    <property type="entry name" value="Thiamin diphosphate-binding fold (THDP-binding)"/>
    <property type="match status" value="2"/>
</dbReference>
<evidence type="ECO:0000256" key="1">
    <source>
        <dbReference type="ARBA" id="ARBA00001964"/>
    </source>
</evidence>
<evidence type="ECO:0000313" key="9">
    <source>
        <dbReference type="Proteomes" id="UP000463224"/>
    </source>
</evidence>
<dbReference type="PANTHER" id="PTHR18968">
    <property type="entry name" value="THIAMINE PYROPHOSPHATE ENZYMES"/>
    <property type="match status" value="1"/>
</dbReference>
<feature type="domain" description="Thiamine pyrophosphate enzyme TPP-binding" evidence="6">
    <location>
        <begin position="386"/>
        <end position="524"/>
    </location>
</feature>
<dbReference type="RefSeq" id="WP_156712212.1">
    <property type="nucleotide sequence ID" value="NZ_WPHG01000002.1"/>
</dbReference>
<gene>
    <name evidence="8" type="ORF">GN330_08245</name>
</gene>
<dbReference type="GO" id="GO:0009099">
    <property type="term" value="P:L-valine biosynthetic process"/>
    <property type="evidence" value="ECO:0007669"/>
    <property type="project" value="TreeGrafter"/>
</dbReference>
<dbReference type="NCBIfam" id="NF005712">
    <property type="entry name" value="PRK07524.1"/>
    <property type="match status" value="1"/>
</dbReference>
<dbReference type="Pfam" id="PF02775">
    <property type="entry name" value="TPP_enzyme_C"/>
    <property type="match status" value="1"/>
</dbReference>
<dbReference type="InterPro" id="IPR012001">
    <property type="entry name" value="Thiamin_PyroP_enz_TPP-bd_dom"/>
</dbReference>
<dbReference type="GO" id="GO:0003984">
    <property type="term" value="F:acetolactate synthase activity"/>
    <property type="evidence" value="ECO:0007669"/>
    <property type="project" value="TreeGrafter"/>
</dbReference>
<dbReference type="GO" id="GO:0047435">
    <property type="term" value="F:5-guanidino-2-oxopentanoate decarboxylase activity"/>
    <property type="evidence" value="ECO:0007669"/>
    <property type="project" value="UniProtKB-EC"/>
</dbReference>
<dbReference type="FunFam" id="3.40.50.970:FF:000007">
    <property type="entry name" value="Acetolactate synthase"/>
    <property type="match status" value="1"/>
</dbReference>
<dbReference type="Gene3D" id="3.40.50.1220">
    <property type="entry name" value="TPP-binding domain"/>
    <property type="match status" value="1"/>
</dbReference>
<name>A0A844QDB2_9HYPH</name>
<dbReference type="InterPro" id="IPR045229">
    <property type="entry name" value="TPP_enz"/>
</dbReference>
<dbReference type="InterPro" id="IPR012000">
    <property type="entry name" value="Thiamin_PyroP_enz_cen_dom"/>
</dbReference>
<evidence type="ECO:0000256" key="3">
    <source>
        <dbReference type="ARBA" id="ARBA00023052"/>
    </source>
</evidence>
<dbReference type="GO" id="GO:0005948">
    <property type="term" value="C:acetolactate synthase complex"/>
    <property type="evidence" value="ECO:0007669"/>
    <property type="project" value="TreeGrafter"/>
</dbReference>
<evidence type="ECO:0000313" key="8">
    <source>
        <dbReference type="EMBL" id="MVA97235.1"/>
    </source>
</evidence>
<comment type="cofactor">
    <cofactor evidence="1">
        <name>thiamine diphosphate</name>
        <dbReference type="ChEBI" id="CHEBI:58937"/>
    </cofactor>
</comment>
<dbReference type="EMBL" id="WPHG01000002">
    <property type="protein sequence ID" value="MVA97235.1"/>
    <property type="molecule type" value="Genomic_DNA"/>
</dbReference>
<dbReference type="CDD" id="cd07035">
    <property type="entry name" value="TPP_PYR_POX_like"/>
    <property type="match status" value="1"/>
</dbReference>
<evidence type="ECO:0000256" key="2">
    <source>
        <dbReference type="ARBA" id="ARBA00007812"/>
    </source>
</evidence>
<dbReference type="PROSITE" id="PS00187">
    <property type="entry name" value="TPP_ENZYMES"/>
    <property type="match status" value="1"/>
</dbReference>
<comment type="similarity">
    <text evidence="2 4">Belongs to the TPP enzyme family.</text>
</comment>
<keyword evidence="8" id="KW-0456">Lyase</keyword>
<dbReference type="SUPFAM" id="SSF52467">
    <property type="entry name" value="DHS-like NAD/FAD-binding domain"/>
    <property type="match status" value="1"/>
</dbReference>
<keyword evidence="3 4" id="KW-0786">Thiamine pyrophosphate</keyword>
<dbReference type="Gene3D" id="3.40.50.970">
    <property type="match status" value="2"/>
</dbReference>
<dbReference type="GO" id="GO:0009097">
    <property type="term" value="P:isoleucine biosynthetic process"/>
    <property type="evidence" value="ECO:0007669"/>
    <property type="project" value="TreeGrafter"/>
</dbReference>
<evidence type="ECO:0000259" key="5">
    <source>
        <dbReference type="Pfam" id="PF00205"/>
    </source>
</evidence>
<dbReference type="Pfam" id="PF00205">
    <property type="entry name" value="TPP_enzyme_M"/>
    <property type="match status" value="1"/>
</dbReference>
<dbReference type="GO" id="GO:0000287">
    <property type="term" value="F:magnesium ion binding"/>
    <property type="evidence" value="ECO:0007669"/>
    <property type="project" value="InterPro"/>
</dbReference>
<dbReference type="GO" id="GO:0050660">
    <property type="term" value="F:flavin adenine dinucleotide binding"/>
    <property type="evidence" value="ECO:0007669"/>
    <property type="project" value="TreeGrafter"/>
</dbReference>
<dbReference type="Pfam" id="PF02776">
    <property type="entry name" value="TPP_enzyme_N"/>
    <property type="match status" value="1"/>
</dbReference>
<evidence type="ECO:0000259" key="7">
    <source>
        <dbReference type="Pfam" id="PF02776"/>
    </source>
</evidence>
<dbReference type="EC" id="4.1.1.75" evidence="8"/>
<feature type="domain" description="Thiamine pyrophosphate enzyme N-terminal TPP-binding" evidence="7">
    <location>
        <begin position="3"/>
        <end position="119"/>
    </location>
</feature>
<comment type="caution">
    <text evidence="8">The sequence shown here is derived from an EMBL/GenBank/DDBJ whole genome shotgun (WGS) entry which is preliminary data.</text>
</comment>
<dbReference type="GO" id="GO:0030976">
    <property type="term" value="F:thiamine pyrophosphate binding"/>
    <property type="evidence" value="ECO:0007669"/>
    <property type="project" value="InterPro"/>
</dbReference>
<dbReference type="AlphaFoldDB" id="A0A844QDB2"/>
<feature type="domain" description="Thiamine pyrophosphate enzyme central" evidence="5">
    <location>
        <begin position="192"/>
        <end position="322"/>
    </location>
</feature>
<dbReference type="InterPro" id="IPR029035">
    <property type="entry name" value="DHS-like_NAD/FAD-binding_dom"/>
</dbReference>
<sequence length="531" mass="54155">MKTVGEALVALLEAHGVDTVFGIPGVHTIELYRGLAGSPIRHVTPRHEQAAGFMADGYARATGRPGVALLITGPGLTNAVTAIAQARADSVPMLVISGVNRLDSLGRGLGHLHELPDQRALMRSVCLMSERVERPQDLGGTVSRAFDRLACGRPGPVHIEIPLDVMGLPAGDLSLETAPRPLHATPAKAERDRAFEILAQARRPAILIGGGARGAADAVARLAERLDAPVISTANARGIMHGHRLAVPASPSLKAVRALLADSDAVLALGTEMGPTDYDVYADGGMPALANLVRVDCDGGQLEKTPCAVALAGDAAATAAALVAALGGGGDGSAGTGAERARKARDDAWDEIGQRMRTHVGALEAIRSAVPGATIVGDSTQAIYAGNLFYDHDRPGGWFNAATGYGALGYGPPAAIGAALGRPGAPVICLSGDGGMQFVLAELGTAVDEGAPVIFVVWNNRGFQEIEASMRAAGIVPVGVRPSAPDFCAVATAYGMAAERIGALADLGAAVARARRAGGPALIELAGAPEL</sequence>
<evidence type="ECO:0000256" key="4">
    <source>
        <dbReference type="RuleBase" id="RU362132"/>
    </source>
</evidence>
<dbReference type="CDD" id="cd00568">
    <property type="entry name" value="TPP_enzymes"/>
    <property type="match status" value="1"/>
</dbReference>
<organism evidence="8 9">
    <name type="scientific">Nitratireductor arenosus</name>
    <dbReference type="NCBI Taxonomy" id="2682096"/>
    <lineage>
        <taxon>Bacteria</taxon>
        <taxon>Pseudomonadati</taxon>
        <taxon>Pseudomonadota</taxon>
        <taxon>Alphaproteobacteria</taxon>
        <taxon>Hyphomicrobiales</taxon>
        <taxon>Phyllobacteriaceae</taxon>
        <taxon>Nitratireductor</taxon>
    </lineage>
</organism>
<proteinExistence type="inferred from homology"/>
<dbReference type="InterPro" id="IPR011766">
    <property type="entry name" value="TPP_enzyme_TPP-bd"/>
</dbReference>
<dbReference type="InterPro" id="IPR029061">
    <property type="entry name" value="THDP-binding"/>
</dbReference>